<comment type="caution">
    <text evidence="11">The sequence shown here is derived from an EMBL/GenBank/DDBJ whole genome shotgun (WGS) entry which is preliminary data.</text>
</comment>
<name>A0ABV8SLR7_9GAMM</name>
<reference evidence="12" key="1">
    <citation type="journal article" date="2019" name="Int. J. Syst. Evol. Microbiol.">
        <title>The Global Catalogue of Microorganisms (GCM) 10K type strain sequencing project: providing services to taxonomists for standard genome sequencing and annotation.</title>
        <authorList>
            <consortium name="The Broad Institute Genomics Platform"/>
            <consortium name="The Broad Institute Genome Sequencing Center for Infectious Disease"/>
            <person name="Wu L."/>
            <person name="Ma J."/>
        </authorList>
    </citation>
    <scope>NUCLEOTIDE SEQUENCE [LARGE SCALE GENOMIC DNA]</scope>
    <source>
        <strain evidence="12">CGMCC 1.10759</strain>
    </source>
</reference>
<comment type="subcellular location">
    <subcellularLocation>
        <location evidence="1">Bacterial flagellum</location>
    </subcellularLocation>
    <subcellularLocation>
        <location evidence="2">Secreted</location>
    </subcellularLocation>
</comment>
<comment type="similarity">
    <text evidence="3">Belongs to the flagella basal body rod proteins family.</text>
</comment>
<dbReference type="InterPro" id="IPR001444">
    <property type="entry name" value="Flag_bb_rod_N"/>
</dbReference>
<sequence length="630" mass="65226">MADLLNTSISGLLAFQRALDVTSHNITNANTPGYSRQLPDFQTRTPQFLGGNWIGSGADVAAVNRAYDNFLADQARTASSAYSQSNTYATQAARISNLFGDSTTGLSATMQKFVNSLQSVADAPNSTAARQTMLSQAGSLVERLKAYDSSLKSLDSQVNASISSEADSITSLAKGIADLNKQIASGYAQTGQAPNDLLDQRDRLIDQLSTHVNVNVVKTDDNQLNVFIGNGQPLVVGNDPAKVVATSDPYDPTRKRLAVQSSVGTIDITGSLSGGTLGGILSFRSDMLDPARNTIGKISVALADVMNEQHNAGMDLNGNMGGDFFSVGDVAVRAHANNTGNSSATVTRTDTGALTNSDYILTNTAGGWSLRRTDTGATVPMTGTGTAGDPFVADGLSIVVSGTANVGDSLKILPTSSAVSSMQVLITDPAEVAAAAPIVGQAGTGNQGNGTISAGEVLNPTNPALRTSATITFTSATTYTVSGDPTVYTYTAGSNIDANGWRVQISGSPVAGDTFTVSDNSNGSGDNRNMQLLSGLMNEPVMNNGTVSLSQSIGQFVGDIGVKTNAAQVTAAAQKVVAEEATESMQAVSGVNLDEEAANLLRYQQAYMAISQMIRVADSCFQSVLQATRG</sequence>
<evidence type="ECO:0000256" key="3">
    <source>
        <dbReference type="ARBA" id="ARBA00009677"/>
    </source>
</evidence>
<evidence type="ECO:0000259" key="9">
    <source>
        <dbReference type="Pfam" id="PF21158"/>
    </source>
</evidence>
<dbReference type="InterPro" id="IPR002371">
    <property type="entry name" value="FlgK"/>
</dbReference>
<dbReference type="InterPro" id="IPR049119">
    <property type="entry name" value="FlgK_D2-like"/>
</dbReference>
<dbReference type="Pfam" id="PF06429">
    <property type="entry name" value="Flg_bbr_C"/>
    <property type="match status" value="1"/>
</dbReference>
<dbReference type="InterPro" id="IPR010930">
    <property type="entry name" value="Flg_bb/hook_C_dom"/>
</dbReference>
<evidence type="ECO:0000259" key="7">
    <source>
        <dbReference type="Pfam" id="PF00460"/>
    </source>
</evidence>
<keyword evidence="12" id="KW-1185">Reference proteome</keyword>
<proteinExistence type="inferred from homology"/>
<evidence type="ECO:0000313" key="12">
    <source>
        <dbReference type="Proteomes" id="UP001595904"/>
    </source>
</evidence>
<dbReference type="NCBIfam" id="TIGR02492">
    <property type="entry name" value="flgK_ends"/>
    <property type="match status" value="1"/>
</dbReference>
<keyword evidence="11" id="KW-0282">Flagellum</keyword>
<dbReference type="PRINTS" id="PR01005">
    <property type="entry name" value="FLGHOOKAP1"/>
</dbReference>
<dbReference type="EMBL" id="JBHSDU010000003">
    <property type="protein sequence ID" value="MFC4308554.1"/>
    <property type="molecule type" value="Genomic_DNA"/>
</dbReference>
<evidence type="ECO:0000256" key="2">
    <source>
        <dbReference type="ARBA" id="ARBA00004613"/>
    </source>
</evidence>
<dbReference type="Pfam" id="PF21158">
    <property type="entry name" value="flgK_1st_1"/>
    <property type="match status" value="1"/>
</dbReference>
<dbReference type="Pfam" id="PF22638">
    <property type="entry name" value="FlgK_D1"/>
    <property type="match status" value="1"/>
</dbReference>
<dbReference type="Pfam" id="PF00460">
    <property type="entry name" value="Flg_bb_rod"/>
    <property type="match status" value="1"/>
</dbReference>
<dbReference type="SUPFAM" id="SSF64518">
    <property type="entry name" value="Phase 1 flagellin"/>
    <property type="match status" value="2"/>
</dbReference>
<evidence type="ECO:0000259" key="10">
    <source>
        <dbReference type="Pfam" id="PF22638"/>
    </source>
</evidence>
<keyword evidence="6" id="KW-0975">Bacterial flagellum</keyword>
<evidence type="ECO:0000256" key="6">
    <source>
        <dbReference type="ARBA" id="ARBA00023143"/>
    </source>
</evidence>
<keyword evidence="11" id="KW-0969">Cilium</keyword>
<evidence type="ECO:0000256" key="4">
    <source>
        <dbReference type="ARBA" id="ARBA00016244"/>
    </source>
</evidence>
<dbReference type="Proteomes" id="UP001595904">
    <property type="component" value="Unassembled WGS sequence"/>
</dbReference>
<dbReference type="InterPro" id="IPR053927">
    <property type="entry name" value="FlgK_helical"/>
</dbReference>
<evidence type="ECO:0000313" key="11">
    <source>
        <dbReference type="EMBL" id="MFC4308554.1"/>
    </source>
</evidence>
<feature type="domain" description="Flagellar basal-body/hook protein C-terminal" evidence="8">
    <location>
        <begin position="587"/>
        <end position="626"/>
    </location>
</feature>
<organism evidence="11 12">
    <name type="scientific">Steroidobacter flavus</name>
    <dbReference type="NCBI Taxonomy" id="1842136"/>
    <lineage>
        <taxon>Bacteria</taxon>
        <taxon>Pseudomonadati</taxon>
        <taxon>Pseudomonadota</taxon>
        <taxon>Gammaproteobacteria</taxon>
        <taxon>Steroidobacterales</taxon>
        <taxon>Steroidobacteraceae</taxon>
        <taxon>Steroidobacter</taxon>
    </lineage>
</organism>
<evidence type="ECO:0000259" key="8">
    <source>
        <dbReference type="Pfam" id="PF06429"/>
    </source>
</evidence>
<keyword evidence="5" id="KW-0964">Secreted</keyword>
<evidence type="ECO:0000256" key="5">
    <source>
        <dbReference type="ARBA" id="ARBA00022525"/>
    </source>
</evidence>
<accession>A0ABV8SLR7</accession>
<protein>
    <recommendedName>
        <fullName evidence="4">Flagellar hook-associated protein 1</fullName>
    </recommendedName>
</protein>
<feature type="domain" description="Flagellar hook-associated protein 1 D2-like" evidence="9">
    <location>
        <begin position="335"/>
        <end position="413"/>
    </location>
</feature>
<dbReference type="RefSeq" id="WP_380595652.1">
    <property type="nucleotide sequence ID" value="NZ_JBHSDU010000003.1"/>
</dbReference>
<dbReference type="PANTHER" id="PTHR30033:SF1">
    <property type="entry name" value="FLAGELLAR HOOK-ASSOCIATED PROTEIN 1"/>
    <property type="match status" value="1"/>
</dbReference>
<gene>
    <name evidence="11" type="primary">flgK</name>
    <name evidence="11" type="ORF">ACFPN2_05615</name>
</gene>
<feature type="domain" description="Flagellar hook-associated protein FlgK helical" evidence="10">
    <location>
        <begin position="93"/>
        <end position="325"/>
    </location>
</feature>
<dbReference type="PANTHER" id="PTHR30033">
    <property type="entry name" value="FLAGELLAR HOOK-ASSOCIATED PROTEIN 1"/>
    <property type="match status" value="1"/>
</dbReference>
<feature type="domain" description="Flagellar basal body rod protein N-terminal" evidence="7">
    <location>
        <begin position="5"/>
        <end position="34"/>
    </location>
</feature>
<evidence type="ECO:0000256" key="1">
    <source>
        <dbReference type="ARBA" id="ARBA00004365"/>
    </source>
</evidence>
<keyword evidence="11" id="KW-0966">Cell projection</keyword>